<keyword evidence="3 8" id="KW-0812">Transmembrane</keyword>
<dbReference type="EMBL" id="JAAGAX010000002">
    <property type="protein sequence ID" value="KAF2323545.1"/>
    <property type="molecule type" value="Genomic_DNA"/>
</dbReference>
<organism evidence="10 11">
    <name type="scientific">Hevea brasiliensis</name>
    <name type="common">Para rubber tree</name>
    <name type="synonym">Siphonia brasiliensis</name>
    <dbReference type="NCBI Taxonomy" id="3981"/>
    <lineage>
        <taxon>Eukaryota</taxon>
        <taxon>Viridiplantae</taxon>
        <taxon>Streptophyta</taxon>
        <taxon>Embryophyta</taxon>
        <taxon>Tracheophyta</taxon>
        <taxon>Spermatophyta</taxon>
        <taxon>Magnoliopsida</taxon>
        <taxon>eudicotyledons</taxon>
        <taxon>Gunneridae</taxon>
        <taxon>Pentapetalae</taxon>
        <taxon>rosids</taxon>
        <taxon>fabids</taxon>
        <taxon>Malpighiales</taxon>
        <taxon>Euphorbiaceae</taxon>
        <taxon>Crotonoideae</taxon>
        <taxon>Micrandreae</taxon>
        <taxon>Hevea</taxon>
    </lineage>
</organism>
<accession>A0A6A6NEI6</accession>
<dbReference type="FunFam" id="1.20.1560.10:FF:000003">
    <property type="entry name" value="ABC transporter C family member 10"/>
    <property type="match status" value="1"/>
</dbReference>
<evidence type="ECO:0000256" key="3">
    <source>
        <dbReference type="ARBA" id="ARBA00022692"/>
    </source>
</evidence>
<gene>
    <name evidence="10" type="ORF">GH714_036028</name>
</gene>
<evidence type="ECO:0000256" key="4">
    <source>
        <dbReference type="ARBA" id="ARBA00022741"/>
    </source>
</evidence>
<keyword evidence="4" id="KW-0547">Nucleotide-binding</keyword>
<keyword evidence="6 8" id="KW-1133">Transmembrane helix</keyword>
<dbReference type="SUPFAM" id="SSF90123">
    <property type="entry name" value="ABC transporter transmembrane region"/>
    <property type="match status" value="1"/>
</dbReference>
<dbReference type="GO" id="GO:0016020">
    <property type="term" value="C:membrane"/>
    <property type="evidence" value="ECO:0007669"/>
    <property type="project" value="UniProtKB-SubCell"/>
</dbReference>
<dbReference type="InterPro" id="IPR044746">
    <property type="entry name" value="ABCC_6TM_D1"/>
</dbReference>
<dbReference type="InterPro" id="IPR050173">
    <property type="entry name" value="ABC_transporter_C-like"/>
</dbReference>
<protein>
    <recommendedName>
        <fullName evidence="9">ABC transmembrane type-1 domain-containing protein</fullName>
    </recommendedName>
</protein>
<dbReference type="Proteomes" id="UP000467840">
    <property type="component" value="Chromosome 11"/>
</dbReference>
<feature type="transmembrane region" description="Helical" evidence="8">
    <location>
        <begin position="157"/>
        <end position="178"/>
    </location>
</feature>
<dbReference type="CDD" id="cd18579">
    <property type="entry name" value="ABC_6TM_ABCC_D1"/>
    <property type="match status" value="1"/>
</dbReference>
<dbReference type="Gene3D" id="3.40.50.300">
    <property type="entry name" value="P-loop containing nucleotide triphosphate hydrolases"/>
    <property type="match status" value="1"/>
</dbReference>
<evidence type="ECO:0000313" key="11">
    <source>
        <dbReference type="Proteomes" id="UP000467840"/>
    </source>
</evidence>
<dbReference type="GO" id="GO:0005524">
    <property type="term" value="F:ATP binding"/>
    <property type="evidence" value="ECO:0007669"/>
    <property type="project" value="UniProtKB-KW"/>
</dbReference>
<dbReference type="PANTHER" id="PTHR24223">
    <property type="entry name" value="ATP-BINDING CASSETTE SUB-FAMILY C"/>
    <property type="match status" value="1"/>
</dbReference>
<evidence type="ECO:0000259" key="9">
    <source>
        <dbReference type="PROSITE" id="PS50929"/>
    </source>
</evidence>
<dbReference type="SUPFAM" id="SSF52540">
    <property type="entry name" value="P-loop containing nucleoside triphosphate hydrolases"/>
    <property type="match status" value="1"/>
</dbReference>
<feature type="transmembrane region" description="Helical" evidence="8">
    <location>
        <begin position="63"/>
        <end position="85"/>
    </location>
</feature>
<dbReference type="InterPro" id="IPR036640">
    <property type="entry name" value="ABC1_TM_sf"/>
</dbReference>
<sequence length="344" mass="38661">MRMRSALMVAVYQKQLKLSSLGRRRHSTGEIVNYIAVDAYRMGEFLGGFTQHGVLYYNCFYPLSFWVVGLGALTGLVHLLICGLLNMPFARFLQKCQYEFMIAQDERLRATSEILNSMKIIKLQSWEDKFKSLIESCRENEFKWLAESQFKKAYASLLYWLSPTIISSIIFLGCALFRSAPLNASTIFTVLATLRGMAEPVNTIPEALSAMIQVKVSFDRINTFLLDDEPKNESLSIIPSQNSDQSIMIQGGKFSWDPELMTPTVREVNLDVKWGQKIAICGPVGAGKSSLLYAILGEMPKISGTVNVFGSIAYVSQTSWIQSGTVRDNILYGKPMDEARYEKA</sequence>
<dbReference type="GO" id="GO:0140359">
    <property type="term" value="F:ABC-type transporter activity"/>
    <property type="evidence" value="ECO:0007669"/>
    <property type="project" value="InterPro"/>
</dbReference>
<dbReference type="Gene3D" id="1.20.1560.10">
    <property type="entry name" value="ABC transporter type 1, transmembrane domain"/>
    <property type="match status" value="1"/>
</dbReference>
<evidence type="ECO:0000256" key="7">
    <source>
        <dbReference type="ARBA" id="ARBA00023136"/>
    </source>
</evidence>
<dbReference type="InterPro" id="IPR011527">
    <property type="entry name" value="ABC1_TM_dom"/>
</dbReference>
<dbReference type="InterPro" id="IPR027417">
    <property type="entry name" value="P-loop_NTPase"/>
</dbReference>
<dbReference type="Pfam" id="PF00664">
    <property type="entry name" value="ABC_membrane"/>
    <property type="match status" value="1"/>
</dbReference>
<comment type="subcellular location">
    <subcellularLocation>
        <location evidence="1">Membrane</location>
        <topology evidence="1">Multi-pass membrane protein</topology>
    </subcellularLocation>
</comment>
<evidence type="ECO:0000256" key="8">
    <source>
        <dbReference type="SAM" id="Phobius"/>
    </source>
</evidence>
<keyword evidence="2" id="KW-0813">Transport</keyword>
<comment type="caution">
    <text evidence="10">The sequence shown here is derived from an EMBL/GenBank/DDBJ whole genome shotgun (WGS) entry which is preliminary data.</text>
</comment>
<dbReference type="GO" id="GO:0016887">
    <property type="term" value="F:ATP hydrolysis activity"/>
    <property type="evidence" value="ECO:0007669"/>
    <property type="project" value="InterPro"/>
</dbReference>
<dbReference type="PANTHER" id="PTHR24223:SF108">
    <property type="entry name" value="ABC TRANSPORTER C FAMILY MEMBER 8"/>
    <property type="match status" value="1"/>
</dbReference>
<evidence type="ECO:0000256" key="5">
    <source>
        <dbReference type="ARBA" id="ARBA00022840"/>
    </source>
</evidence>
<evidence type="ECO:0000256" key="2">
    <source>
        <dbReference type="ARBA" id="ARBA00022448"/>
    </source>
</evidence>
<proteinExistence type="predicted"/>
<reference evidence="10 11" key="1">
    <citation type="journal article" date="2020" name="Mol. Plant">
        <title>The Chromosome-Based Rubber Tree Genome Provides New Insights into Spurge Genome Evolution and Rubber Biosynthesis.</title>
        <authorList>
            <person name="Liu J."/>
            <person name="Shi C."/>
            <person name="Shi C.C."/>
            <person name="Li W."/>
            <person name="Zhang Q.J."/>
            <person name="Zhang Y."/>
            <person name="Li K."/>
            <person name="Lu H.F."/>
            <person name="Shi C."/>
            <person name="Zhu S.T."/>
            <person name="Xiao Z.Y."/>
            <person name="Nan H."/>
            <person name="Yue Y."/>
            <person name="Zhu X.G."/>
            <person name="Wu Y."/>
            <person name="Hong X.N."/>
            <person name="Fan G.Y."/>
            <person name="Tong Y."/>
            <person name="Zhang D."/>
            <person name="Mao C.L."/>
            <person name="Liu Y.L."/>
            <person name="Hao S.J."/>
            <person name="Liu W.Q."/>
            <person name="Lv M.Q."/>
            <person name="Zhang H.B."/>
            <person name="Liu Y."/>
            <person name="Hu-Tang G.R."/>
            <person name="Wang J.P."/>
            <person name="Wang J.H."/>
            <person name="Sun Y.H."/>
            <person name="Ni S.B."/>
            <person name="Chen W.B."/>
            <person name="Zhang X.C."/>
            <person name="Jiao Y.N."/>
            <person name="Eichler E.E."/>
            <person name="Li G.H."/>
            <person name="Liu X."/>
            <person name="Gao L.Z."/>
        </authorList>
    </citation>
    <scope>NUCLEOTIDE SEQUENCE [LARGE SCALE GENOMIC DNA]</scope>
    <source>
        <strain evidence="11">cv. GT1</strain>
        <tissue evidence="10">Leaf</tissue>
    </source>
</reference>
<dbReference type="PROSITE" id="PS50929">
    <property type="entry name" value="ABC_TM1F"/>
    <property type="match status" value="1"/>
</dbReference>
<dbReference type="InterPro" id="IPR003439">
    <property type="entry name" value="ABC_transporter-like_ATP-bd"/>
</dbReference>
<dbReference type="AlphaFoldDB" id="A0A6A6NEI6"/>
<keyword evidence="11" id="KW-1185">Reference proteome</keyword>
<keyword evidence="5" id="KW-0067">ATP-binding</keyword>
<evidence type="ECO:0000313" key="10">
    <source>
        <dbReference type="EMBL" id="KAF2323545.1"/>
    </source>
</evidence>
<name>A0A6A6NEI6_HEVBR</name>
<evidence type="ECO:0000256" key="6">
    <source>
        <dbReference type="ARBA" id="ARBA00022989"/>
    </source>
</evidence>
<keyword evidence="7 8" id="KW-0472">Membrane</keyword>
<dbReference type="Pfam" id="PF00005">
    <property type="entry name" value="ABC_tran"/>
    <property type="match status" value="1"/>
</dbReference>
<feature type="domain" description="ABC transmembrane type-1" evidence="9">
    <location>
        <begin position="1"/>
        <end position="213"/>
    </location>
</feature>
<evidence type="ECO:0000256" key="1">
    <source>
        <dbReference type="ARBA" id="ARBA00004141"/>
    </source>
</evidence>